<comment type="caution">
    <text evidence="2">The sequence shown here is derived from an EMBL/GenBank/DDBJ whole genome shotgun (WGS) entry which is preliminary data.</text>
</comment>
<dbReference type="Proteomes" id="UP000257109">
    <property type="component" value="Unassembled WGS sequence"/>
</dbReference>
<evidence type="ECO:0000313" key="3">
    <source>
        <dbReference type="Proteomes" id="UP000257109"/>
    </source>
</evidence>
<dbReference type="OrthoDB" id="1736338at2759"/>
<dbReference type="InterPro" id="IPR001584">
    <property type="entry name" value="Integrase_cat-core"/>
</dbReference>
<dbReference type="PROSITE" id="PS50994">
    <property type="entry name" value="INTEGRASE"/>
    <property type="match status" value="1"/>
</dbReference>
<dbReference type="InterPro" id="IPR036397">
    <property type="entry name" value="RNaseH_sf"/>
</dbReference>
<evidence type="ECO:0000313" key="2">
    <source>
        <dbReference type="EMBL" id="RDY10138.1"/>
    </source>
</evidence>
<dbReference type="Pfam" id="PF17921">
    <property type="entry name" value="Integrase_H2C2"/>
    <property type="match status" value="1"/>
</dbReference>
<keyword evidence="3" id="KW-1185">Reference proteome</keyword>
<dbReference type="PANTHER" id="PTHR48475">
    <property type="entry name" value="RIBONUCLEASE H"/>
    <property type="match status" value="1"/>
</dbReference>
<evidence type="ECO:0000259" key="1">
    <source>
        <dbReference type="PROSITE" id="PS50994"/>
    </source>
</evidence>
<reference evidence="2" key="1">
    <citation type="submission" date="2018-05" db="EMBL/GenBank/DDBJ databases">
        <title>Draft genome of Mucuna pruriens seed.</title>
        <authorList>
            <person name="Nnadi N.E."/>
            <person name="Vos R."/>
            <person name="Hasami M.H."/>
            <person name="Devisetty U.K."/>
            <person name="Aguiy J.C."/>
        </authorList>
    </citation>
    <scope>NUCLEOTIDE SEQUENCE [LARGE SCALE GENOMIC DNA]</scope>
    <source>
        <strain evidence="2">JCA_2017</strain>
    </source>
</reference>
<dbReference type="GO" id="GO:0015074">
    <property type="term" value="P:DNA integration"/>
    <property type="evidence" value="ECO:0007669"/>
    <property type="project" value="InterPro"/>
</dbReference>
<dbReference type="AlphaFoldDB" id="A0A371I512"/>
<gene>
    <name evidence="2" type="primary">Tf2-6</name>
    <name evidence="2" type="ORF">CR513_05392</name>
</gene>
<dbReference type="PANTHER" id="PTHR48475:SF2">
    <property type="entry name" value="RIBONUCLEASE H"/>
    <property type="match status" value="1"/>
</dbReference>
<proteinExistence type="predicted"/>
<dbReference type="GO" id="GO:0003676">
    <property type="term" value="F:nucleic acid binding"/>
    <property type="evidence" value="ECO:0007669"/>
    <property type="project" value="InterPro"/>
</dbReference>
<feature type="non-terminal residue" evidence="2">
    <location>
        <position position="1"/>
    </location>
</feature>
<protein>
    <submittedName>
        <fullName evidence="2">Tf2-6</fullName>
    </submittedName>
</protein>
<dbReference type="EMBL" id="QJKJ01000905">
    <property type="protein sequence ID" value="RDY10138.1"/>
    <property type="molecule type" value="Genomic_DNA"/>
</dbReference>
<dbReference type="Gene3D" id="1.10.340.70">
    <property type="match status" value="1"/>
</dbReference>
<accession>A0A371I512</accession>
<sequence>MATSFESFTLLHVPRDQNERVDLLAKLASTQRRGLQWSVIYESLSTPTIDKSEVQHNEGKETWMDPIIECLKSERLPEDSAGSLKIRKEASKYTLIEQRLYRRGFSYPLLRCVDGDEALYIIQEVHEGICGMHIGGRALAGKIARAGYYWPTLKTDCMNYVKKCDKCQRFADWGIDILGPFPIASGQLKFLTVAVDYFTKWIEAEPVATITTERIKRFIWKRIVYRFSLPAEIVQSFTFVEHPQANGQAEAANKVILRGLQRRLEEAKGRWAEELPQVLWSYHTTPHSTTGETPFRLTYGSDAMIPVEIGEPSPRTVLFESAGNEEELRANLDLLQEVQEIAHIKEYTAKARVARRHAQRVICRDFKAQDLVLRKTTQKVENNKLTPNWEGPFRVIENVGRGAYRLEHLDGRSIPRTWNASSLRRFFS</sequence>
<dbReference type="Gene3D" id="3.30.420.10">
    <property type="entry name" value="Ribonuclease H-like superfamily/Ribonuclease H"/>
    <property type="match status" value="2"/>
</dbReference>
<dbReference type="InterPro" id="IPR012337">
    <property type="entry name" value="RNaseH-like_sf"/>
</dbReference>
<feature type="domain" description="Integrase catalytic" evidence="1">
    <location>
        <begin position="209"/>
        <end position="302"/>
    </location>
</feature>
<organism evidence="2 3">
    <name type="scientific">Mucuna pruriens</name>
    <name type="common">Velvet bean</name>
    <name type="synonym">Dolichos pruriens</name>
    <dbReference type="NCBI Taxonomy" id="157652"/>
    <lineage>
        <taxon>Eukaryota</taxon>
        <taxon>Viridiplantae</taxon>
        <taxon>Streptophyta</taxon>
        <taxon>Embryophyta</taxon>
        <taxon>Tracheophyta</taxon>
        <taxon>Spermatophyta</taxon>
        <taxon>Magnoliopsida</taxon>
        <taxon>eudicotyledons</taxon>
        <taxon>Gunneridae</taxon>
        <taxon>Pentapetalae</taxon>
        <taxon>rosids</taxon>
        <taxon>fabids</taxon>
        <taxon>Fabales</taxon>
        <taxon>Fabaceae</taxon>
        <taxon>Papilionoideae</taxon>
        <taxon>50 kb inversion clade</taxon>
        <taxon>NPAAA clade</taxon>
        <taxon>indigoferoid/millettioid clade</taxon>
        <taxon>Phaseoleae</taxon>
        <taxon>Mucuna</taxon>
    </lineage>
</organism>
<dbReference type="SUPFAM" id="SSF53098">
    <property type="entry name" value="Ribonuclease H-like"/>
    <property type="match status" value="1"/>
</dbReference>
<name>A0A371I512_MUCPR</name>
<dbReference type="InterPro" id="IPR041588">
    <property type="entry name" value="Integrase_H2C2"/>
</dbReference>